<dbReference type="OrthoDB" id="6081310at2759"/>
<evidence type="ECO:0000256" key="9">
    <source>
        <dbReference type="ARBA" id="ARBA00023242"/>
    </source>
</evidence>
<dbReference type="Gene3D" id="3.30.50.10">
    <property type="entry name" value="Erythroid Transcription Factor GATA-1, subunit A"/>
    <property type="match status" value="1"/>
</dbReference>
<evidence type="ECO:0000313" key="14">
    <source>
        <dbReference type="Proteomes" id="UP000549394"/>
    </source>
</evidence>
<dbReference type="GO" id="GO:0004879">
    <property type="term" value="F:nuclear receptor activity"/>
    <property type="evidence" value="ECO:0007669"/>
    <property type="project" value="InterPro"/>
</dbReference>
<evidence type="ECO:0000256" key="1">
    <source>
        <dbReference type="ARBA" id="ARBA00008092"/>
    </source>
</evidence>
<evidence type="ECO:0000256" key="2">
    <source>
        <dbReference type="ARBA" id="ARBA00022723"/>
    </source>
</evidence>
<evidence type="ECO:0000256" key="6">
    <source>
        <dbReference type="ARBA" id="ARBA00023125"/>
    </source>
</evidence>
<evidence type="ECO:0000256" key="7">
    <source>
        <dbReference type="ARBA" id="ARBA00023163"/>
    </source>
</evidence>
<keyword evidence="5 10" id="KW-0805">Transcription regulation</keyword>
<dbReference type="InterPro" id="IPR001728">
    <property type="entry name" value="ThyrH_rcpt"/>
</dbReference>
<evidence type="ECO:0000256" key="4">
    <source>
        <dbReference type="ARBA" id="ARBA00022833"/>
    </source>
</evidence>
<feature type="domain" description="Nuclear receptor" evidence="11">
    <location>
        <begin position="44"/>
        <end position="119"/>
    </location>
</feature>
<evidence type="ECO:0000259" key="12">
    <source>
        <dbReference type="PROSITE" id="PS51843"/>
    </source>
</evidence>
<keyword evidence="3 10" id="KW-0863">Zinc-finger</keyword>
<comment type="caution">
    <text evidence="13">The sequence shown here is derived from an EMBL/GenBank/DDBJ whole genome shotgun (WGS) entry which is preliminary data.</text>
</comment>
<dbReference type="PROSITE" id="PS51030">
    <property type="entry name" value="NUCLEAR_REC_DBD_2"/>
    <property type="match status" value="1"/>
</dbReference>
<dbReference type="PRINTS" id="PR00047">
    <property type="entry name" value="STROIDFINGER"/>
</dbReference>
<organism evidence="13 14">
    <name type="scientific">Dimorphilus gyrociliatus</name>
    <dbReference type="NCBI Taxonomy" id="2664684"/>
    <lineage>
        <taxon>Eukaryota</taxon>
        <taxon>Metazoa</taxon>
        <taxon>Spiralia</taxon>
        <taxon>Lophotrochozoa</taxon>
        <taxon>Annelida</taxon>
        <taxon>Polychaeta</taxon>
        <taxon>Polychaeta incertae sedis</taxon>
        <taxon>Dinophilidae</taxon>
        <taxon>Dimorphilus</taxon>
    </lineage>
</organism>
<dbReference type="PRINTS" id="PR00546">
    <property type="entry name" value="THYROIDHORMR"/>
</dbReference>
<dbReference type="FunFam" id="3.30.50.10:FF:000030">
    <property type="entry name" value="Nuclear Hormone Receptor family"/>
    <property type="match status" value="1"/>
</dbReference>
<keyword evidence="6 10" id="KW-0238">DNA-binding</keyword>
<gene>
    <name evidence="13" type="ORF">DGYR_LOCUS8261</name>
</gene>
<comment type="subcellular location">
    <subcellularLocation>
        <location evidence="10">Nucleus</location>
    </subcellularLocation>
</comment>
<protein>
    <submittedName>
        <fullName evidence="13">DgyrCDS8706</fullName>
    </submittedName>
</protein>
<dbReference type="CDD" id="cd06916">
    <property type="entry name" value="NR_DBD_like"/>
    <property type="match status" value="1"/>
</dbReference>
<dbReference type="Proteomes" id="UP000549394">
    <property type="component" value="Unassembled WGS sequence"/>
</dbReference>
<dbReference type="InterPro" id="IPR035500">
    <property type="entry name" value="NHR-like_dom_sf"/>
</dbReference>
<dbReference type="PROSITE" id="PS00031">
    <property type="entry name" value="NUCLEAR_REC_DBD_1"/>
    <property type="match status" value="1"/>
</dbReference>
<dbReference type="SMART" id="SM00399">
    <property type="entry name" value="ZnF_C4"/>
    <property type="match status" value="1"/>
</dbReference>
<keyword evidence="4 10" id="KW-0862">Zinc</keyword>
<keyword evidence="2 10" id="KW-0479">Metal-binding</keyword>
<keyword evidence="9 10" id="KW-0539">Nucleus</keyword>
<dbReference type="PANTHER" id="PTHR24082">
    <property type="entry name" value="NUCLEAR HORMONE RECEPTOR"/>
    <property type="match status" value="1"/>
</dbReference>
<dbReference type="Gene3D" id="1.10.565.10">
    <property type="entry name" value="Retinoid X Receptor"/>
    <property type="match status" value="1"/>
</dbReference>
<feature type="domain" description="NR LBD" evidence="12">
    <location>
        <begin position="147"/>
        <end position="417"/>
    </location>
</feature>
<dbReference type="SUPFAM" id="SSF48508">
    <property type="entry name" value="Nuclear receptor ligand-binding domain"/>
    <property type="match status" value="1"/>
</dbReference>
<comment type="similarity">
    <text evidence="1">Belongs to the nuclear hormone receptor family. NR1 subfamily.</text>
</comment>
<dbReference type="SUPFAM" id="SSF57716">
    <property type="entry name" value="Glucocorticoid receptor-like (DNA-binding domain)"/>
    <property type="match status" value="1"/>
</dbReference>
<sequence>MRNLSKKNSTILSTNKINIDKFSHFCIVNSRMMSQVATVPQPLLPPCRVCGERASGFHYGVNTCEACKGFFRRSLHRKEDYKCSNEGKCVIELTNRNSCASCRYKKCIGVGMSKDAIKTGRYTHEKKTKDIEEIKRIQRQVELKQDQIENIVNQITAVHLQQTPYTAEFYKKIPELEERYLERRQIKEQMFGPLKNLSKEEYMQIYHSTGIDVDGRREMITHMLPSLELAIKRFINFAKAVPGFKELPIEDQIALIKNSKWDIWLISSYKCFNNEKYLYTTTCGHTVHIDDVMKVQNPEYLESVFQLSMKFKSFNLTTEEECMLKASCLLSSDRCFSYSIHISNRISDAQFCIYLCLEYLLLKRYPKAEVPIIIAKLIRLLTRMRSVGHMYRSEEKQMVSDYPDIEFPAIFREMWMS</sequence>
<dbReference type="InterPro" id="IPR001723">
    <property type="entry name" value="Nuclear_hrmn_rcpt"/>
</dbReference>
<dbReference type="Pfam" id="PF00105">
    <property type="entry name" value="zf-C4"/>
    <property type="match status" value="1"/>
</dbReference>
<dbReference type="EMBL" id="CAJFCJ010000012">
    <property type="protein sequence ID" value="CAD5120128.1"/>
    <property type="molecule type" value="Genomic_DNA"/>
</dbReference>
<name>A0A7I8VVZ7_9ANNE</name>
<dbReference type="InterPro" id="IPR000536">
    <property type="entry name" value="Nucl_hrmn_rcpt_lig-bd"/>
</dbReference>
<dbReference type="InterPro" id="IPR050234">
    <property type="entry name" value="Nuclear_hormone_rcpt_NR1"/>
</dbReference>
<evidence type="ECO:0000256" key="8">
    <source>
        <dbReference type="ARBA" id="ARBA00023170"/>
    </source>
</evidence>
<dbReference type="InterPro" id="IPR013088">
    <property type="entry name" value="Znf_NHR/GATA"/>
</dbReference>
<dbReference type="PROSITE" id="PS51843">
    <property type="entry name" value="NR_LBD"/>
    <property type="match status" value="1"/>
</dbReference>
<dbReference type="InterPro" id="IPR001628">
    <property type="entry name" value="Znf_hrmn_rcpt"/>
</dbReference>
<reference evidence="13 14" key="1">
    <citation type="submission" date="2020-08" db="EMBL/GenBank/DDBJ databases">
        <authorList>
            <person name="Hejnol A."/>
        </authorList>
    </citation>
    <scope>NUCLEOTIDE SEQUENCE [LARGE SCALE GENOMIC DNA]</scope>
</reference>
<evidence type="ECO:0000256" key="3">
    <source>
        <dbReference type="ARBA" id="ARBA00022771"/>
    </source>
</evidence>
<evidence type="ECO:0000256" key="10">
    <source>
        <dbReference type="RuleBase" id="RU004334"/>
    </source>
</evidence>
<dbReference type="SMART" id="SM00430">
    <property type="entry name" value="HOLI"/>
    <property type="match status" value="1"/>
</dbReference>
<dbReference type="PANTHER" id="PTHR24082:SF506">
    <property type="entry name" value="NR LBD DOMAIN-CONTAINING PROTEIN"/>
    <property type="match status" value="1"/>
</dbReference>
<dbReference type="AlphaFoldDB" id="A0A7I8VVZ7"/>
<dbReference type="GO" id="GO:0005634">
    <property type="term" value="C:nucleus"/>
    <property type="evidence" value="ECO:0007669"/>
    <property type="project" value="UniProtKB-SubCell"/>
</dbReference>
<dbReference type="GO" id="GO:0008270">
    <property type="term" value="F:zinc ion binding"/>
    <property type="evidence" value="ECO:0007669"/>
    <property type="project" value="UniProtKB-KW"/>
</dbReference>
<keyword evidence="14" id="KW-1185">Reference proteome</keyword>
<dbReference type="GO" id="GO:0043565">
    <property type="term" value="F:sequence-specific DNA binding"/>
    <property type="evidence" value="ECO:0007669"/>
    <property type="project" value="InterPro"/>
</dbReference>
<evidence type="ECO:0000256" key="5">
    <source>
        <dbReference type="ARBA" id="ARBA00023015"/>
    </source>
</evidence>
<evidence type="ECO:0000259" key="11">
    <source>
        <dbReference type="PROSITE" id="PS51030"/>
    </source>
</evidence>
<keyword evidence="7 10" id="KW-0804">Transcription</keyword>
<proteinExistence type="inferred from homology"/>
<accession>A0A7I8VVZ7</accession>
<evidence type="ECO:0000313" key="13">
    <source>
        <dbReference type="EMBL" id="CAD5120128.1"/>
    </source>
</evidence>
<dbReference type="Pfam" id="PF00104">
    <property type="entry name" value="Hormone_recep"/>
    <property type="match status" value="1"/>
</dbReference>
<keyword evidence="8 10" id="KW-0675">Receptor</keyword>
<dbReference type="PRINTS" id="PR00398">
    <property type="entry name" value="STRDHORMONER"/>
</dbReference>